<dbReference type="PANTHER" id="PTHR25462">
    <property type="entry name" value="BONUS, ISOFORM C-RELATED"/>
    <property type="match status" value="1"/>
</dbReference>
<feature type="repeat" description="NHL" evidence="7">
    <location>
        <begin position="378"/>
        <end position="421"/>
    </location>
</feature>
<dbReference type="PANTHER" id="PTHR25462:SF296">
    <property type="entry name" value="MEIOTIC P26, ISOFORM F"/>
    <property type="match status" value="1"/>
</dbReference>
<dbReference type="PROSITE" id="PS51125">
    <property type="entry name" value="NHL"/>
    <property type="match status" value="1"/>
</dbReference>
<dbReference type="InterPro" id="IPR001841">
    <property type="entry name" value="Znf_RING"/>
</dbReference>
<dbReference type="RefSeq" id="XP_038052438.1">
    <property type="nucleotide sequence ID" value="XM_038196510.1"/>
</dbReference>
<dbReference type="GeneID" id="119725150"/>
<dbReference type="Proteomes" id="UP000887568">
    <property type="component" value="Unplaced"/>
</dbReference>
<keyword evidence="12" id="KW-1185">Reference proteome</keyword>
<organism evidence="11 12">
    <name type="scientific">Patiria miniata</name>
    <name type="common">Bat star</name>
    <name type="synonym">Asterina miniata</name>
    <dbReference type="NCBI Taxonomy" id="46514"/>
    <lineage>
        <taxon>Eukaryota</taxon>
        <taxon>Metazoa</taxon>
        <taxon>Echinodermata</taxon>
        <taxon>Eleutherozoa</taxon>
        <taxon>Asterozoa</taxon>
        <taxon>Asteroidea</taxon>
        <taxon>Valvatacea</taxon>
        <taxon>Valvatida</taxon>
        <taxon>Asterinidae</taxon>
        <taxon>Patiria</taxon>
    </lineage>
</organism>
<evidence type="ECO:0000256" key="7">
    <source>
        <dbReference type="PROSITE-ProRule" id="PRU00504"/>
    </source>
</evidence>
<dbReference type="Gene3D" id="4.10.830.40">
    <property type="match status" value="1"/>
</dbReference>
<dbReference type="OMA" id="CRRETHV"/>
<dbReference type="EnsemblMetazoa" id="XM_038196510.1">
    <property type="protein sequence ID" value="XP_038052438.1"/>
    <property type="gene ID" value="LOC119725150"/>
</dbReference>
<dbReference type="Pfam" id="PF00643">
    <property type="entry name" value="zf-B_box"/>
    <property type="match status" value="1"/>
</dbReference>
<dbReference type="InterPro" id="IPR001258">
    <property type="entry name" value="NHL_repeat"/>
</dbReference>
<dbReference type="InterPro" id="IPR011042">
    <property type="entry name" value="6-blade_b-propeller_TolB-like"/>
</dbReference>
<dbReference type="SUPFAM" id="SSF57845">
    <property type="entry name" value="B-box zinc-binding domain"/>
    <property type="match status" value="1"/>
</dbReference>
<keyword evidence="1" id="KW-0597">Phosphoprotein</keyword>
<keyword evidence="5" id="KW-0862">Zinc</keyword>
<keyword evidence="3" id="KW-0677">Repeat</keyword>
<keyword evidence="8" id="KW-0175">Coiled coil</keyword>
<accession>A0A913ZKW1</accession>
<dbReference type="InterPro" id="IPR047153">
    <property type="entry name" value="TRIM45/56/19-like"/>
</dbReference>
<evidence type="ECO:0000256" key="1">
    <source>
        <dbReference type="ARBA" id="ARBA00022553"/>
    </source>
</evidence>
<evidence type="ECO:0000313" key="12">
    <source>
        <dbReference type="Proteomes" id="UP000887568"/>
    </source>
</evidence>
<dbReference type="SUPFAM" id="SSF101898">
    <property type="entry name" value="NHL repeat"/>
    <property type="match status" value="1"/>
</dbReference>
<proteinExistence type="predicted"/>
<evidence type="ECO:0000256" key="3">
    <source>
        <dbReference type="ARBA" id="ARBA00022737"/>
    </source>
</evidence>
<evidence type="ECO:0000256" key="4">
    <source>
        <dbReference type="ARBA" id="ARBA00022771"/>
    </source>
</evidence>
<dbReference type="CDD" id="cd05819">
    <property type="entry name" value="NHL"/>
    <property type="match status" value="1"/>
</dbReference>
<dbReference type="InterPro" id="IPR017907">
    <property type="entry name" value="Znf_RING_CS"/>
</dbReference>
<sequence>MAEAAAQTVLDKISQGHLECPICCCRFKDPKMLDCLHSFCLKCLEEMMNKQKSETERITCPVCRRETHVPGEGLHSLSSSFFLISLVDEINKQEKLLGTSLTTSATCESCDEGHEAVSRCFDCKVNICKKCQEAHQFLKYTKDHRIIPAEELDKSRVLPADLNKSVAPKCRKHIEHSLCFYCESCDILICSMCAATEHRTADHKYTAIYDAIGSFRESVDDIFQKFDKSKEQFASNEDSITHARKRLQKNLAQARLDISTKAEAEIAKIRNKAKRLTEKVDEIGQERDSEYDKALMHNRDQMERADQIVTAVSDLMRQADNFELLELRPKVMHNLEFQEELKCEPAKVYMAFIGFKCQDVVSDTDLGEILLKEKWQLKEEFGKEGTCDGEFQFAADVACFSNGDIVVTDTTQNRLSMFTSTGLYKTSVANGGADCHELEAPFRIAVTQNDLLFVTDKQKVKVFDRELQFVREFTPSADNAEGLPESNLGGIAVDKQRVAVADCGRKVISVHNLDGSLIANTYNNMADHFIALSNKERLILTNYEKNRLLCVDFKGNEVFNVMTLLNGQPAKPSGILCDDDGSIYVAPHSFRESFKTEVQHYDSNGAFIAIVAQGLYNPIGMAFTPAGDVVVADKHSVKIFKRM</sequence>
<keyword evidence="4 6" id="KW-0863">Zinc-finger</keyword>
<dbReference type="SUPFAM" id="SSF57850">
    <property type="entry name" value="RING/U-box"/>
    <property type="match status" value="1"/>
</dbReference>
<evidence type="ECO:0000313" key="11">
    <source>
        <dbReference type="EnsemblMetazoa" id="XP_038052438.1"/>
    </source>
</evidence>
<feature type="coiled-coil region" evidence="8">
    <location>
        <begin position="244"/>
        <end position="286"/>
    </location>
</feature>
<dbReference type="SMART" id="SM00336">
    <property type="entry name" value="BBOX"/>
    <property type="match status" value="2"/>
</dbReference>
<dbReference type="GO" id="GO:0008270">
    <property type="term" value="F:zinc ion binding"/>
    <property type="evidence" value="ECO:0007669"/>
    <property type="project" value="UniProtKB-KW"/>
</dbReference>
<dbReference type="OrthoDB" id="6483144at2759"/>
<dbReference type="Gene3D" id="3.30.160.60">
    <property type="entry name" value="Classic Zinc Finger"/>
    <property type="match status" value="1"/>
</dbReference>
<keyword evidence="2" id="KW-0479">Metal-binding</keyword>
<dbReference type="PROSITE" id="PS50089">
    <property type="entry name" value="ZF_RING_2"/>
    <property type="match status" value="1"/>
</dbReference>
<dbReference type="PROSITE" id="PS50119">
    <property type="entry name" value="ZF_BBOX"/>
    <property type="match status" value="2"/>
</dbReference>
<evidence type="ECO:0000259" key="9">
    <source>
        <dbReference type="PROSITE" id="PS50089"/>
    </source>
</evidence>
<feature type="domain" description="B box-type" evidence="10">
    <location>
        <begin position="102"/>
        <end position="149"/>
    </location>
</feature>
<protein>
    <submittedName>
        <fullName evidence="11">Uncharacterized protein</fullName>
    </submittedName>
</protein>
<dbReference type="InterPro" id="IPR027370">
    <property type="entry name" value="Znf-RING_euk"/>
</dbReference>
<dbReference type="InterPro" id="IPR000315">
    <property type="entry name" value="Znf_B-box"/>
</dbReference>
<dbReference type="Pfam" id="PF13445">
    <property type="entry name" value="zf-RING_UBOX"/>
    <property type="match status" value="1"/>
</dbReference>
<evidence type="ECO:0000256" key="6">
    <source>
        <dbReference type="PROSITE-ProRule" id="PRU00024"/>
    </source>
</evidence>
<dbReference type="SMART" id="SM00184">
    <property type="entry name" value="RING"/>
    <property type="match status" value="1"/>
</dbReference>
<evidence type="ECO:0000259" key="10">
    <source>
        <dbReference type="PROSITE" id="PS50119"/>
    </source>
</evidence>
<dbReference type="Gene3D" id="2.120.10.30">
    <property type="entry name" value="TolB, C-terminal domain"/>
    <property type="match status" value="1"/>
</dbReference>
<evidence type="ECO:0000256" key="5">
    <source>
        <dbReference type="ARBA" id="ARBA00022833"/>
    </source>
</evidence>
<dbReference type="InterPro" id="IPR013083">
    <property type="entry name" value="Znf_RING/FYVE/PHD"/>
</dbReference>
<dbReference type="Gene3D" id="3.30.40.10">
    <property type="entry name" value="Zinc/RING finger domain, C3HC4 (zinc finger)"/>
    <property type="match status" value="1"/>
</dbReference>
<evidence type="ECO:0000256" key="2">
    <source>
        <dbReference type="ARBA" id="ARBA00022723"/>
    </source>
</evidence>
<reference evidence="11" key="1">
    <citation type="submission" date="2022-11" db="UniProtKB">
        <authorList>
            <consortium name="EnsemblMetazoa"/>
        </authorList>
    </citation>
    <scope>IDENTIFICATION</scope>
</reference>
<feature type="domain" description="RING-type" evidence="9">
    <location>
        <begin position="20"/>
        <end position="64"/>
    </location>
</feature>
<name>A0A913ZKW1_PATMI</name>
<evidence type="ECO:0000256" key="8">
    <source>
        <dbReference type="SAM" id="Coils"/>
    </source>
</evidence>
<dbReference type="PROSITE" id="PS00518">
    <property type="entry name" value="ZF_RING_1"/>
    <property type="match status" value="1"/>
</dbReference>
<dbReference type="AlphaFoldDB" id="A0A913ZKW1"/>
<feature type="domain" description="B box-type" evidence="10">
    <location>
        <begin position="170"/>
        <end position="208"/>
    </location>
</feature>